<dbReference type="Gene3D" id="3.40.50.720">
    <property type="entry name" value="NAD(P)-binding Rossmann-like Domain"/>
    <property type="match status" value="1"/>
</dbReference>
<dbReference type="Pfam" id="PF00106">
    <property type="entry name" value="adh_short"/>
    <property type="match status" value="1"/>
</dbReference>
<name>A0A1G2T727_9BACT</name>
<dbReference type="Proteomes" id="UP000179264">
    <property type="component" value="Unassembled WGS sequence"/>
</dbReference>
<dbReference type="PRINTS" id="PR00080">
    <property type="entry name" value="SDRFAMILY"/>
</dbReference>
<dbReference type="AlphaFoldDB" id="A0A1G2T727"/>
<dbReference type="FunFam" id="3.40.50.720:FF:000084">
    <property type="entry name" value="Short-chain dehydrogenase reductase"/>
    <property type="match status" value="1"/>
</dbReference>
<dbReference type="PANTHER" id="PTHR43943:SF2">
    <property type="entry name" value="DEHYDROGENASE_REDUCTASE 4"/>
    <property type="match status" value="1"/>
</dbReference>
<accession>A0A1G2T727</accession>
<dbReference type="SUPFAM" id="SSF51735">
    <property type="entry name" value="NAD(P)-binding Rossmann-fold domains"/>
    <property type="match status" value="1"/>
</dbReference>
<reference evidence="3 4" key="1">
    <citation type="journal article" date="2016" name="Nat. Commun.">
        <title>Thousands of microbial genomes shed light on interconnected biogeochemical processes in an aquifer system.</title>
        <authorList>
            <person name="Anantharaman K."/>
            <person name="Brown C.T."/>
            <person name="Hug L.A."/>
            <person name="Sharon I."/>
            <person name="Castelle C.J."/>
            <person name="Probst A.J."/>
            <person name="Thomas B.C."/>
            <person name="Singh A."/>
            <person name="Wilkins M.J."/>
            <person name="Karaoz U."/>
            <person name="Brodie E.L."/>
            <person name="Williams K.H."/>
            <person name="Hubbard S.S."/>
            <person name="Banfield J.F."/>
        </authorList>
    </citation>
    <scope>NUCLEOTIDE SEQUENCE [LARGE SCALE GENOMIC DNA]</scope>
</reference>
<dbReference type="InterPro" id="IPR036291">
    <property type="entry name" value="NAD(P)-bd_dom_sf"/>
</dbReference>
<comment type="caution">
    <text evidence="3">The sequence shown here is derived from an EMBL/GenBank/DDBJ whole genome shotgun (WGS) entry which is preliminary data.</text>
</comment>
<evidence type="ECO:0000313" key="3">
    <source>
        <dbReference type="EMBL" id="OHA93050.1"/>
    </source>
</evidence>
<comment type="similarity">
    <text evidence="1 2">Belongs to the short-chain dehydrogenases/reductases (SDR) family.</text>
</comment>
<gene>
    <name evidence="3" type="ORF">A2W58_02175</name>
</gene>
<sequence>MNDFSGKYVIVTGGSKGIGKAIATNFFERGATVLICARKKEDVDAISREIDPTGKRFFGITADVSKISDCRWLINFALKKFGTIDILINNAGIYGEIGEFTRADLKKWTKTIETNVFGTVYCTRFVLPIMKKQKKGKIVNLAGGGIGGKKALPNFSAYYTSKIAVSGFTETLATEIGVLGIQVNCISPGSVNTGITDYLIAQGQKKAGLQMYNDALKQKKEGESSTEQITSLVAFLCSPEADHISGRLLSAKWDRTDILKKLKKNDLFKLRRIDNDFFYEK</sequence>
<organism evidence="3 4">
    <name type="scientific">Candidatus Zambryskibacteria bacterium RIFCSPHIGHO2_02_38_10.5</name>
    <dbReference type="NCBI Taxonomy" id="1802742"/>
    <lineage>
        <taxon>Bacteria</taxon>
        <taxon>Candidatus Zambryskiibacteriota</taxon>
    </lineage>
</organism>
<evidence type="ECO:0000313" key="4">
    <source>
        <dbReference type="Proteomes" id="UP000179264"/>
    </source>
</evidence>
<evidence type="ECO:0008006" key="5">
    <source>
        <dbReference type="Google" id="ProtNLM"/>
    </source>
</evidence>
<proteinExistence type="inferred from homology"/>
<dbReference type="CDD" id="cd05233">
    <property type="entry name" value="SDR_c"/>
    <property type="match status" value="1"/>
</dbReference>
<dbReference type="PRINTS" id="PR00081">
    <property type="entry name" value="GDHRDH"/>
</dbReference>
<dbReference type="EMBL" id="MHVL01000028">
    <property type="protein sequence ID" value="OHA93050.1"/>
    <property type="molecule type" value="Genomic_DNA"/>
</dbReference>
<dbReference type="InterPro" id="IPR002347">
    <property type="entry name" value="SDR_fam"/>
</dbReference>
<protein>
    <recommendedName>
        <fullName evidence="5">Dehydrogenase</fullName>
    </recommendedName>
</protein>
<evidence type="ECO:0000256" key="1">
    <source>
        <dbReference type="ARBA" id="ARBA00006484"/>
    </source>
</evidence>
<dbReference type="PANTHER" id="PTHR43943">
    <property type="entry name" value="DEHYDROGENASE/REDUCTASE (SDR FAMILY) MEMBER 4"/>
    <property type="match status" value="1"/>
</dbReference>
<evidence type="ECO:0000256" key="2">
    <source>
        <dbReference type="RuleBase" id="RU000363"/>
    </source>
</evidence>